<dbReference type="InterPro" id="IPR011639">
    <property type="entry name" value="MethylTrfase_TaqI-like_dom"/>
</dbReference>
<dbReference type="PRINTS" id="PR00507">
    <property type="entry name" value="N12N6MTFRASE"/>
</dbReference>
<dbReference type="Gene3D" id="3.40.50.150">
    <property type="entry name" value="Vaccinia Virus protein VP39"/>
    <property type="match status" value="2"/>
</dbReference>
<evidence type="ECO:0000313" key="7">
    <source>
        <dbReference type="EMBL" id="ALR19778.1"/>
    </source>
</evidence>
<evidence type="ECO:0000256" key="2">
    <source>
        <dbReference type="ARBA" id="ARBA00022603"/>
    </source>
</evidence>
<dbReference type="EMBL" id="CP013264">
    <property type="protein sequence ID" value="ALR19778.1"/>
    <property type="molecule type" value="Genomic_DNA"/>
</dbReference>
<dbReference type="InterPro" id="IPR029063">
    <property type="entry name" value="SAM-dependent_MTases_sf"/>
</dbReference>
<evidence type="ECO:0000256" key="5">
    <source>
        <dbReference type="ARBA" id="ARBA00047942"/>
    </source>
</evidence>
<dbReference type="InterPro" id="IPR050953">
    <property type="entry name" value="N4_N6_ade-DNA_methylase"/>
</dbReference>
<dbReference type="InterPro" id="IPR002052">
    <property type="entry name" value="DNA_methylase_N6_adenine_CS"/>
</dbReference>
<dbReference type="SUPFAM" id="SSF53335">
    <property type="entry name" value="S-adenosyl-L-methionine-dependent methyltransferases"/>
    <property type="match status" value="1"/>
</dbReference>
<dbReference type="KEGG" id="sbd:ATN00_05090"/>
<proteinExistence type="predicted"/>
<protein>
    <recommendedName>
        <fullName evidence="1">site-specific DNA-methyltransferase (adenine-specific)</fullName>
        <ecNumber evidence="1">2.1.1.72</ecNumber>
    </recommendedName>
</protein>
<keyword evidence="8" id="KW-1185">Reference proteome</keyword>
<dbReference type="PANTHER" id="PTHR33841:SF1">
    <property type="entry name" value="DNA METHYLTRANSFERASE A"/>
    <property type="match status" value="1"/>
</dbReference>
<gene>
    <name evidence="7" type="ORF">ATN00_05090</name>
</gene>
<dbReference type="GO" id="GO:0003676">
    <property type="term" value="F:nucleic acid binding"/>
    <property type="evidence" value="ECO:0007669"/>
    <property type="project" value="InterPro"/>
</dbReference>
<keyword evidence="3" id="KW-0808">Transferase</keyword>
<dbReference type="Proteomes" id="UP000056968">
    <property type="component" value="Chromosome"/>
</dbReference>
<keyword evidence="7" id="KW-0378">Hydrolase</keyword>
<dbReference type="RefSeq" id="WP_062062899.1">
    <property type="nucleotide sequence ID" value="NZ_CP013264.1"/>
</dbReference>
<evidence type="ECO:0000256" key="4">
    <source>
        <dbReference type="ARBA" id="ARBA00022691"/>
    </source>
</evidence>
<name>A0A0S3EWP0_9SPHN</name>
<comment type="catalytic activity">
    <reaction evidence="5">
        <text>a 2'-deoxyadenosine in DNA + S-adenosyl-L-methionine = an N(6)-methyl-2'-deoxyadenosine in DNA + S-adenosyl-L-homocysteine + H(+)</text>
        <dbReference type="Rhea" id="RHEA:15197"/>
        <dbReference type="Rhea" id="RHEA-COMP:12418"/>
        <dbReference type="Rhea" id="RHEA-COMP:12419"/>
        <dbReference type="ChEBI" id="CHEBI:15378"/>
        <dbReference type="ChEBI" id="CHEBI:57856"/>
        <dbReference type="ChEBI" id="CHEBI:59789"/>
        <dbReference type="ChEBI" id="CHEBI:90615"/>
        <dbReference type="ChEBI" id="CHEBI:90616"/>
        <dbReference type="EC" id="2.1.1.72"/>
    </reaction>
</comment>
<sequence>MARKSISDMSAWPSLSLEGNLIAPAMIARIDQRDAPEQAPEDYAVRKGLTIREEISTAFRVGQSHIDAFAKLDAPSQDATRRFVAGFFKETFGFHDLTPAAAPLAMIASGRVAMVVVPPSETLDRRSPTLSVDRSRSPAFALQDYLNDSEEALWGIVTNGIHLRLMRDNASLTRPAYIEADLAQIFSTEDIASFAALWLLIHRSRFGTAGTPATDCPLERWRESGTREGEAARERLAAQVQIALKVLGSGFLEANPGLAAKLKSGEVNLTAWFNELLRLVYRLIFLMVAEDRNLLHPTKSKTDARALYAQGYSLAALRKQCYRAATWDKHHDRYEGIKIVFRALAHGQEALALPALGGLFAEDRLPHLETARLRNRAFMEALYRLSWLADRTGMVPVNWRAMETEELGSVYESLLELQPQLGDDGKTLVFASEAAEQKGNQRKTTGSYYTPDSLVQALLDTALDPVLDKTEAEADDPAKALLKLSVIDPACGSGHFLLAAARRIATRLARIRAEGTPSMDDFRHALRDVARCCIHGVDRNPMAVELTKVALWIETVDPGLPLGFFDAQIRCGDALLGVFDLKVLEEGIPDAAYKPLTGDDKDIASIYKKINAAAKTGQGGFDFSTGLNELPETKPFAVDFSGFRELPEDTLEEIGTKAARFKELRKKQDFVRAKAACDLFIAAFLLPKTGHAPTGPSERTVPTTEEIWMALNQGKIRNAMVDAPKVAREARAFHWPLEFPDIMQRGGFDVVLGNPPWERVKLQEQEFFALRDAEIATAKNAAARKKLIERLDETNPRLAREWQDALRTAATESHFMRESGRFPRGGVGDVNTYAVFTDLAWQALHPTGRAGLIIPNGLVVGFTYREFLRQLLSEKSLVSFYGFENEDKIFKDVHNETKFGLLTIGGTQVKIEQPWFTAHIRQPAEIADPAKRYALTVDEIRAINPNTLNLPAFRWSRDAKVTAAIHTAAPILVEKQDSTVLRNDWNVRFRRMFDMANDSGHFIDHEAVAPLIEERRGALAVLRDGRQVYPLYEGKMFWHFDHRYGTYENQTEKQANKGVLPRVSDEKHNSAKYRIQPRYWVDAQLAKETLGEDAGRPWLFSWRDVGPSERTFIGTILPLTAMGHASPYLTTDTSAKDALALSATLSSLVVDYAVRQKSSRMTFFIVEQLPMLERAKLEGAPAWLGEEVRAWLNNRAIELFYTNWELQSLAKSIGRETPPFRWNPSRRQILQAEIDAAVLHLYGLDREQSDWVLNSFTVLRKYEERDHGEFRTKRLVLTAYDAMAKAKASGMAYQTPLSPPPADISLCHGAEDFDVAPLRQRIQLPPLEQISDAAWARAVPSPQHDPSAALAAILKSLDGPTPIRTVRLTAAIMLEPYLFTPLLPPQDQAQWRRLVGQEAEPRSGNVVGFAARTTPGWNAAITNHRGNGRLIEDLAEGTWAPGTGLDAFDTAGWPEGRAGFVINALRNLDIDATMKAAPGEIWDWIANVAAG</sequence>
<keyword evidence="4" id="KW-0949">S-adenosyl-L-methionine</keyword>
<evidence type="ECO:0000313" key="8">
    <source>
        <dbReference type="Proteomes" id="UP000056968"/>
    </source>
</evidence>
<dbReference type="GO" id="GO:0004519">
    <property type="term" value="F:endonuclease activity"/>
    <property type="evidence" value="ECO:0007669"/>
    <property type="project" value="UniProtKB-KW"/>
</dbReference>
<organism evidence="7 8">
    <name type="scientific">Sphingobium baderi</name>
    <dbReference type="NCBI Taxonomy" id="1332080"/>
    <lineage>
        <taxon>Bacteria</taxon>
        <taxon>Pseudomonadati</taxon>
        <taxon>Pseudomonadota</taxon>
        <taxon>Alphaproteobacteria</taxon>
        <taxon>Sphingomonadales</taxon>
        <taxon>Sphingomonadaceae</taxon>
        <taxon>Sphingobium</taxon>
    </lineage>
</organism>
<keyword evidence="7" id="KW-0255">Endonuclease</keyword>
<evidence type="ECO:0000259" key="6">
    <source>
        <dbReference type="Pfam" id="PF07669"/>
    </source>
</evidence>
<dbReference type="OrthoDB" id="9806213at2"/>
<feature type="domain" description="Type II methyltransferase M.TaqI-like" evidence="6">
    <location>
        <begin position="533"/>
        <end position="766"/>
    </location>
</feature>
<dbReference type="GO" id="GO:0009007">
    <property type="term" value="F:site-specific DNA-methyltransferase (adenine-specific) activity"/>
    <property type="evidence" value="ECO:0007669"/>
    <property type="project" value="UniProtKB-EC"/>
</dbReference>
<dbReference type="REBASE" id="134089">
    <property type="entry name" value="Sba13ORF5090P"/>
</dbReference>
<evidence type="ECO:0000256" key="1">
    <source>
        <dbReference type="ARBA" id="ARBA00011900"/>
    </source>
</evidence>
<dbReference type="GO" id="GO:0006304">
    <property type="term" value="P:DNA modification"/>
    <property type="evidence" value="ECO:0007669"/>
    <property type="project" value="InterPro"/>
</dbReference>
<dbReference type="EC" id="2.1.1.72" evidence="1"/>
<dbReference type="Pfam" id="PF07669">
    <property type="entry name" value="Eco57I"/>
    <property type="match status" value="1"/>
</dbReference>
<dbReference type="STRING" id="1332080.ATN00_05090"/>
<reference evidence="7 8" key="1">
    <citation type="submission" date="2015-11" db="EMBL/GenBank/DDBJ databases">
        <title>A Two-component Flavoprotein Monooxygenase System MeaXY Responsible for para-Hydroxylation of 2-Methyl-6-ethylaniline and 2,6-Diethylaniline in Sphingobium baderi DE-13.</title>
        <authorList>
            <person name="Cheng M."/>
            <person name="Meng Q."/>
            <person name="Yang Y."/>
            <person name="Chu C."/>
            <person name="Yan X."/>
            <person name="He J."/>
            <person name="Li S."/>
        </authorList>
    </citation>
    <scope>NUCLEOTIDE SEQUENCE [LARGE SCALE GENOMIC DNA]</scope>
    <source>
        <strain evidence="7 8">DE-13</strain>
    </source>
</reference>
<keyword evidence="2" id="KW-0489">Methyltransferase</keyword>
<dbReference type="GO" id="GO:0032259">
    <property type="term" value="P:methylation"/>
    <property type="evidence" value="ECO:0007669"/>
    <property type="project" value="UniProtKB-KW"/>
</dbReference>
<evidence type="ECO:0000256" key="3">
    <source>
        <dbReference type="ARBA" id="ARBA00022679"/>
    </source>
</evidence>
<keyword evidence="7" id="KW-0540">Nuclease</keyword>
<dbReference type="PROSITE" id="PS00092">
    <property type="entry name" value="N6_MTASE"/>
    <property type="match status" value="1"/>
</dbReference>
<dbReference type="PANTHER" id="PTHR33841">
    <property type="entry name" value="DNA METHYLTRANSFERASE YEEA-RELATED"/>
    <property type="match status" value="1"/>
</dbReference>
<accession>A0A0S3EWP0</accession>